<gene>
    <name evidence="12" type="ORF">SAMN02745885_00402</name>
</gene>
<dbReference type="GO" id="GO:0006935">
    <property type="term" value="P:chemotaxis"/>
    <property type="evidence" value="ECO:0007669"/>
    <property type="project" value="UniProtKB-ARBA"/>
</dbReference>
<dbReference type="OrthoDB" id="9814363at2"/>
<dbReference type="RefSeq" id="WP_078664554.1">
    <property type="nucleotide sequence ID" value="NZ_FUXM01000003.1"/>
</dbReference>
<evidence type="ECO:0000259" key="10">
    <source>
        <dbReference type="PROSITE" id="PS50111"/>
    </source>
</evidence>
<feature type="domain" description="Methyl-accepting transducer" evidence="10">
    <location>
        <begin position="280"/>
        <end position="516"/>
    </location>
</feature>
<keyword evidence="3 9" id="KW-0812">Transmembrane</keyword>
<evidence type="ECO:0000256" key="6">
    <source>
        <dbReference type="ARBA" id="ARBA00023224"/>
    </source>
</evidence>
<dbReference type="SUPFAM" id="SSF58104">
    <property type="entry name" value="Methyl-accepting chemotaxis protein (MCP) signaling domain"/>
    <property type="match status" value="1"/>
</dbReference>
<proteinExistence type="inferred from homology"/>
<keyword evidence="6 8" id="KW-0807">Transducer</keyword>
<dbReference type="PANTHER" id="PTHR32089:SF112">
    <property type="entry name" value="LYSOZYME-LIKE PROTEIN-RELATED"/>
    <property type="match status" value="1"/>
</dbReference>
<keyword evidence="13" id="KW-1185">Reference proteome</keyword>
<dbReference type="SMART" id="SM00283">
    <property type="entry name" value="MA"/>
    <property type="match status" value="1"/>
</dbReference>
<keyword evidence="5 9" id="KW-0472">Membrane</keyword>
<comment type="similarity">
    <text evidence="7">Belongs to the methyl-accepting chemotaxis (MCP) protein family.</text>
</comment>
<evidence type="ECO:0000256" key="9">
    <source>
        <dbReference type="SAM" id="Phobius"/>
    </source>
</evidence>
<dbReference type="GO" id="GO:0007165">
    <property type="term" value="P:signal transduction"/>
    <property type="evidence" value="ECO:0007669"/>
    <property type="project" value="UniProtKB-KW"/>
</dbReference>
<dbReference type="CDD" id="cd11386">
    <property type="entry name" value="MCP_signal"/>
    <property type="match status" value="1"/>
</dbReference>
<dbReference type="Gene3D" id="1.10.287.950">
    <property type="entry name" value="Methyl-accepting chemotaxis protein"/>
    <property type="match status" value="1"/>
</dbReference>
<keyword evidence="2" id="KW-1003">Cell membrane</keyword>
<evidence type="ECO:0000259" key="11">
    <source>
        <dbReference type="PROSITE" id="PS50885"/>
    </source>
</evidence>
<evidence type="ECO:0000256" key="4">
    <source>
        <dbReference type="ARBA" id="ARBA00022989"/>
    </source>
</evidence>
<name>A0A1T4M2Z8_9FIRM</name>
<organism evidence="12 13">
    <name type="scientific">Carboxydocella sporoproducens DSM 16521</name>
    <dbReference type="NCBI Taxonomy" id="1121270"/>
    <lineage>
        <taxon>Bacteria</taxon>
        <taxon>Bacillati</taxon>
        <taxon>Bacillota</taxon>
        <taxon>Clostridia</taxon>
        <taxon>Eubacteriales</taxon>
        <taxon>Clostridiales Family XVI. Incertae Sedis</taxon>
        <taxon>Carboxydocella</taxon>
    </lineage>
</organism>
<dbReference type="Pfam" id="PF00015">
    <property type="entry name" value="MCPsignal"/>
    <property type="match status" value="1"/>
</dbReference>
<evidence type="ECO:0000256" key="2">
    <source>
        <dbReference type="ARBA" id="ARBA00022475"/>
    </source>
</evidence>
<evidence type="ECO:0000313" key="13">
    <source>
        <dbReference type="Proteomes" id="UP000189933"/>
    </source>
</evidence>
<feature type="domain" description="HAMP" evidence="11">
    <location>
        <begin position="209"/>
        <end position="261"/>
    </location>
</feature>
<protein>
    <submittedName>
        <fullName evidence="12">Methyl-accepting chemotaxis protein</fullName>
    </submittedName>
</protein>
<dbReference type="Proteomes" id="UP000189933">
    <property type="component" value="Unassembled WGS sequence"/>
</dbReference>
<dbReference type="Gene3D" id="1.10.8.500">
    <property type="entry name" value="HAMP domain in histidine kinase"/>
    <property type="match status" value="1"/>
</dbReference>
<dbReference type="Pfam" id="PF00672">
    <property type="entry name" value="HAMP"/>
    <property type="match status" value="1"/>
</dbReference>
<accession>A0A1T4M2Z8</accession>
<dbReference type="Pfam" id="PF17202">
    <property type="entry name" value="sCache_3_3"/>
    <property type="match status" value="1"/>
</dbReference>
<evidence type="ECO:0000256" key="1">
    <source>
        <dbReference type="ARBA" id="ARBA00004651"/>
    </source>
</evidence>
<dbReference type="AlphaFoldDB" id="A0A1T4M2Z8"/>
<evidence type="ECO:0000256" key="8">
    <source>
        <dbReference type="PROSITE-ProRule" id="PRU00284"/>
    </source>
</evidence>
<dbReference type="InterPro" id="IPR004089">
    <property type="entry name" value="MCPsignal_dom"/>
</dbReference>
<dbReference type="InterPro" id="IPR033463">
    <property type="entry name" value="sCache_3"/>
</dbReference>
<dbReference type="PANTHER" id="PTHR32089">
    <property type="entry name" value="METHYL-ACCEPTING CHEMOTAXIS PROTEIN MCPB"/>
    <property type="match status" value="1"/>
</dbReference>
<feature type="transmembrane region" description="Helical" evidence="9">
    <location>
        <begin position="12"/>
        <end position="35"/>
    </location>
</feature>
<dbReference type="FunFam" id="1.10.287.950:FF:000001">
    <property type="entry name" value="Methyl-accepting chemotaxis sensory transducer"/>
    <property type="match status" value="1"/>
</dbReference>
<evidence type="ECO:0000256" key="5">
    <source>
        <dbReference type="ARBA" id="ARBA00023136"/>
    </source>
</evidence>
<dbReference type="InterPro" id="IPR029151">
    <property type="entry name" value="Sensor-like_sf"/>
</dbReference>
<dbReference type="CDD" id="cd06225">
    <property type="entry name" value="HAMP"/>
    <property type="match status" value="1"/>
</dbReference>
<evidence type="ECO:0000256" key="7">
    <source>
        <dbReference type="ARBA" id="ARBA00029447"/>
    </source>
</evidence>
<keyword evidence="4 9" id="KW-1133">Transmembrane helix</keyword>
<sequence length="567" mass="62025">MKLWRLRLNFRWKLAVVLMFAVFITAVSMGIYAVYQEKQELAAVVQERLRHNGRMALAYLDVLYPGPWRVENGLLYKGNIQISYNDRLVDDLRDKTECLVTFFLGDTRVATTIRDEFGRRIISTQAAPEIARQVLAGKEFQGEADVLGKKLQTAYFPLQDENGRTIGMFFIGSDHRDYDAKLNGLIWNFIWALLFGQLMANVLAWYVARHFSRPVQAIQQAMSRAEQGDLTVRVPVTTKDELGDLADNFNSMLLRLSQAFQEVNETAHQLAGSAQQLSSAAEESSRTTEQIASTINQVAQGTESQAKSVEDTANIISEMSKLAQQIAANAHGVLSAAREMDESAQAGEKAIEQVMEKMAHINQSVAEFANQISSLGNRSQEIGKIVDVITGIAKQTNLLALNAAIEAARAGEHGRGFAVVADEVRKLAEQSAEATTQISGLIKEIQGETVKAVQGMEERRQEVEQGTAIAQNAVLAFRNIIEAINKVNNQIASVTQATDQMAEGGDVAVQAIENIASISEQTAASAQQVAVAAEEQTASSQEVAASAGMLSSLADRLQSITSRFQVK</sequence>
<reference evidence="13" key="1">
    <citation type="submission" date="2017-02" db="EMBL/GenBank/DDBJ databases">
        <authorList>
            <person name="Varghese N."/>
            <person name="Submissions S."/>
        </authorList>
    </citation>
    <scope>NUCLEOTIDE SEQUENCE [LARGE SCALE GENOMIC DNA]</scope>
    <source>
        <strain evidence="13">DSM 16521</strain>
    </source>
</reference>
<dbReference type="InterPro" id="IPR003660">
    <property type="entry name" value="HAMP_dom"/>
</dbReference>
<dbReference type="PROSITE" id="PS50111">
    <property type="entry name" value="CHEMOTAXIS_TRANSDUC_2"/>
    <property type="match status" value="1"/>
</dbReference>
<evidence type="ECO:0000256" key="3">
    <source>
        <dbReference type="ARBA" id="ARBA00022692"/>
    </source>
</evidence>
<evidence type="ECO:0000313" key="12">
    <source>
        <dbReference type="EMBL" id="SJZ61257.1"/>
    </source>
</evidence>
<dbReference type="PROSITE" id="PS50885">
    <property type="entry name" value="HAMP"/>
    <property type="match status" value="1"/>
</dbReference>
<dbReference type="SMART" id="SM00304">
    <property type="entry name" value="HAMP"/>
    <property type="match status" value="1"/>
</dbReference>
<dbReference type="SUPFAM" id="SSF103190">
    <property type="entry name" value="Sensory domain-like"/>
    <property type="match status" value="1"/>
</dbReference>
<dbReference type="GO" id="GO:0005886">
    <property type="term" value="C:plasma membrane"/>
    <property type="evidence" value="ECO:0007669"/>
    <property type="project" value="UniProtKB-SubCell"/>
</dbReference>
<comment type="subcellular location">
    <subcellularLocation>
        <location evidence="1">Cell membrane</location>
        <topology evidence="1">Multi-pass membrane protein</topology>
    </subcellularLocation>
</comment>
<feature type="transmembrane region" description="Helical" evidence="9">
    <location>
        <begin position="185"/>
        <end position="208"/>
    </location>
</feature>
<dbReference type="EMBL" id="FUXM01000003">
    <property type="protein sequence ID" value="SJZ61257.1"/>
    <property type="molecule type" value="Genomic_DNA"/>
</dbReference>